<evidence type="ECO:0000256" key="1">
    <source>
        <dbReference type="SAM" id="SignalP"/>
    </source>
</evidence>
<dbReference type="Proteomes" id="UP000245884">
    <property type="component" value="Unassembled WGS sequence"/>
</dbReference>
<dbReference type="GeneID" id="37031338"/>
<dbReference type="EMBL" id="KZ819662">
    <property type="protein sequence ID" value="PWN31105.1"/>
    <property type="molecule type" value="Genomic_DNA"/>
</dbReference>
<feature type="chain" id="PRO_5016278202" description="Secreted protein" evidence="1">
    <location>
        <begin position="24"/>
        <end position="93"/>
    </location>
</feature>
<evidence type="ECO:0008006" key="4">
    <source>
        <dbReference type="Google" id="ProtNLM"/>
    </source>
</evidence>
<gene>
    <name evidence="2" type="ORF">BDZ90DRAFT_35080</name>
</gene>
<organism evidence="2 3">
    <name type="scientific">Jaminaea rosea</name>
    <dbReference type="NCBI Taxonomy" id="1569628"/>
    <lineage>
        <taxon>Eukaryota</taxon>
        <taxon>Fungi</taxon>
        <taxon>Dikarya</taxon>
        <taxon>Basidiomycota</taxon>
        <taxon>Ustilaginomycotina</taxon>
        <taxon>Exobasidiomycetes</taxon>
        <taxon>Microstromatales</taxon>
        <taxon>Microstromatales incertae sedis</taxon>
        <taxon>Jaminaea</taxon>
    </lineage>
</organism>
<evidence type="ECO:0000313" key="2">
    <source>
        <dbReference type="EMBL" id="PWN31105.1"/>
    </source>
</evidence>
<feature type="signal peptide" evidence="1">
    <location>
        <begin position="1"/>
        <end position="23"/>
    </location>
</feature>
<accession>A0A316V6M9</accession>
<name>A0A316V6M9_9BASI</name>
<dbReference type="AlphaFoldDB" id="A0A316V6M9"/>
<protein>
    <recommendedName>
        <fullName evidence="4">Secreted protein</fullName>
    </recommendedName>
</protein>
<dbReference type="RefSeq" id="XP_025365717.1">
    <property type="nucleotide sequence ID" value="XM_025509515.1"/>
</dbReference>
<keyword evidence="3" id="KW-1185">Reference proteome</keyword>
<sequence>MHFALTVTLLTLLLASLLCTAEAGVKLTRQPDGTSTVRWIEGDTATKGPTKGPDPRSVAADLALYRRCIKRSGYTCILCVQHDAPQGRDTLDC</sequence>
<evidence type="ECO:0000313" key="3">
    <source>
        <dbReference type="Proteomes" id="UP000245884"/>
    </source>
</evidence>
<keyword evidence="1" id="KW-0732">Signal</keyword>
<reference evidence="2 3" key="1">
    <citation type="journal article" date="2018" name="Mol. Biol. Evol.">
        <title>Broad Genomic Sampling Reveals a Smut Pathogenic Ancestry of the Fungal Clade Ustilaginomycotina.</title>
        <authorList>
            <person name="Kijpornyongpan T."/>
            <person name="Mondo S.J."/>
            <person name="Barry K."/>
            <person name="Sandor L."/>
            <person name="Lee J."/>
            <person name="Lipzen A."/>
            <person name="Pangilinan J."/>
            <person name="LaButti K."/>
            <person name="Hainaut M."/>
            <person name="Henrissat B."/>
            <person name="Grigoriev I.V."/>
            <person name="Spatafora J.W."/>
            <person name="Aime M.C."/>
        </authorList>
    </citation>
    <scope>NUCLEOTIDE SEQUENCE [LARGE SCALE GENOMIC DNA]</scope>
    <source>
        <strain evidence="2 3">MCA 5214</strain>
    </source>
</reference>
<proteinExistence type="predicted"/>